<reference evidence="3" key="1">
    <citation type="journal article" date="2019" name="Int. J. Syst. Evol. Microbiol.">
        <title>The Global Catalogue of Microorganisms (GCM) 10K type strain sequencing project: providing services to taxonomists for standard genome sequencing and annotation.</title>
        <authorList>
            <consortium name="The Broad Institute Genomics Platform"/>
            <consortium name="The Broad Institute Genome Sequencing Center for Infectious Disease"/>
            <person name="Wu L."/>
            <person name="Ma J."/>
        </authorList>
    </citation>
    <scope>NUCLEOTIDE SEQUENCE [LARGE SCALE GENOMIC DNA]</scope>
    <source>
        <strain evidence="3">JCM 16112</strain>
    </source>
</reference>
<gene>
    <name evidence="2" type="ORF">GCM10009119_12480</name>
</gene>
<comment type="caution">
    <text evidence="2">The sequence shown here is derived from an EMBL/GenBank/DDBJ whole genome shotgun (WGS) entry which is preliminary data.</text>
</comment>
<name>A0ABP3YC07_9BACT</name>
<keyword evidence="3" id="KW-1185">Reference proteome</keyword>
<feature type="transmembrane region" description="Helical" evidence="1">
    <location>
        <begin position="183"/>
        <end position="206"/>
    </location>
</feature>
<keyword evidence="1" id="KW-1133">Transmembrane helix</keyword>
<proteinExistence type="predicted"/>
<feature type="transmembrane region" description="Helical" evidence="1">
    <location>
        <begin position="123"/>
        <end position="142"/>
    </location>
</feature>
<feature type="transmembrane region" description="Helical" evidence="1">
    <location>
        <begin position="253"/>
        <end position="276"/>
    </location>
</feature>
<keyword evidence="1" id="KW-0812">Transmembrane</keyword>
<accession>A0ABP3YC07</accession>
<organism evidence="2 3">
    <name type="scientific">Algoriphagus jejuensis</name>
    <dbReference type="NCBI Taxonomy" id="419934"/>
    <lineage>
        <taxon>Bacteria</taxon>
        <taxon>Pseudomonadati</taxon>
        <taxon>Bacteroidota</taxon>
        <taxon>Cytophagia</taxon>
        <taxon>Cytophagales</taxon>
        <taxon>Cyclobacteriaceae</taxon>
        <taxon>Algoriphagus</taxon>
    </lineage>
</organism>
<evidence type="ECO:0000313" key="3">
    <source>
        <dbReference type="Proteomes" id="UP001500469"/>
    </source>
</evidence>
<sequence>MSELNIKSFVIPFYRSLLGFWILVLVFGGVFMELKQHILLGRFLFTHALPFAILPIGFLLYSGFHLRYQQLLLRRREYHIFHQTALLPFSSFGKDWTSIFLANHALLIAYLAFLSFFGVEKSAWVQLAILWLTIAISWFSTVKLMHRHLAKPLKEAVLLRPRWKKPLPRFSWFVLELRQNRPILLLLTKGLSLLLLNGFFLLFHSGSYDHRWLEFGILSVAFFQIPLLLEKNEFENSRLDWFKSLPSTFSQKLFVHLGSIILVLFPELLFLLWNGVRLSGEAFFISLPLMLISFVIALLGLIYNRPADSFFQFAFGSFMLFFLVILFGVPWIIPVVASSIFFAFQVKSPFQI</sequence>
<feature type="transmembrane region" description="Helical" evidence="1">
    <location>
        <begin position="12"/>
        <end position="32"/>
    </location>
</feature>
<evidence type="ECO:0000313" key="2">
    <source>
        <dbReference type="EMBL" id="GAA0878280.1"/>
    </source>
</evidence>
<dbReference type="Proteomes" id="UP001500469">
    <property type="component" value="Unassembled WGS sequence"/>
</dbReference>
<protein>
    <submittedName>
        <fullName evidence="2">Uncharacterized protein</fullName>
    </submittedName>
</protein>
<feature type="transmembrane region" description="Helical" evidence="1">
    <location>
        <begin position="282"/>
        <end position="303"/>
    </location>
</feature>
<feature type="transmembrane region" description="Helical" evidence="1">
    <location>
        <begin position="315"/>
        <end position="344"/>
    </location>
</feature>
<feature type="transmembrane region" description="Helical" evidence="1">
    <location>
        <begin position="44"/>
        <end position="66"/>
    </location>
</feature>
<keyword evidence="1" id="KW-0472">Membrane</keyword>
<dbReference type="RefSeq" id="WP_343849563.1">
    <property type="nucleotide sequence ID" value="NZ_BAAAFI010000004.1"/>
</dbReference>
<dbReference type="EMBL" id="BAAAFI010000004">
    <property type="protein sequence ID" value="GAA0878280.1"/>
    <property type="molecule type" value="Genomic_DNA"/>
</dbReference>
<evidence type="ECO:0000256" key="1">
    <source>
        <dbReference type="SAM" id="Phobius"/>
    </source>
</evidence>
<feature type="transmembrane region" description="Helical" evidence="1">
    <location>
        <begin position="96"/>
        <end position="117"/>
    </location>
</feature>